<evidence type="ECO:0000313" key="1">
    <source>
        <dbReference type="EMBL" id="KAG7656638.1"/>
    </source>
</evidence>
<name>A0A8T2H9S6_ARASU</name>
<sequence length="234" mass="26328">DLLPSVNGEDDIQPNPIRWEKHRDVINNTRLAKRNRETDLGQGEVDSFKLHNSIKFSCGSKMRRRRYNVSTCGGASLAIDDVRDAVRQVSVFQGVVPLGYEQRLGQKPRQEIREELKMQQKGKEENKSRHRQATAPPVLESIVERGFSILEPESVFYQKKVLAIKGNGAYTFVADSTLGSVQVLKIVGEKLMKTSWNFTVNPCDVSKSGVWRNLTTPEGSEDIVYAAATELYAM</sequence>
<keyword evidence="2" id="KW-1185">Reference proteome</keyword>
<gene>
    <name evidence="1" type="ORF">ISN44_As01g037330</name>
</gene>
<dbReference type="AlphaFoldDB" id="A0A8T2H9S6"/>
<evidence type="ECO:0000313" key="2">
    <source>
        <dbReference type="Proteomes" id="UP000694251"/>
    </source>
</evidence>
<comment type="caution">
    <text evidence="1">The sequence shown here is derived from an EMBL/GenBank/DDBJ whole genome shotgun (WGS) entry which is preliminary data.</text>
</comment>
<feature type="non-terminal residue" evidence="1">
    <location>
        <position position="1"/>
    </location>
</feature>
<dbReference type="EMBL" id="JAEFBJ010000001">
    <property type="protein sequence ID" value="KAG7656638.1"/>
    <property type="molecule type" value="Genomic_DNA"/>
</dbReference>
<protein>
    <submittedName>
        <fullName evidence="1">Uncharacterized protein</fullName>
    </submittedName>
</protein>
<dbReference type="OrthoDB" id="10480270at2759"/>
<organism evidence="1 2">
    <name type="scientific">Arabidopsis suecica</name>
    <name type="common">Swedish thale-cress</name>
    <name type="synonym">Cardaminopsis suecica</name>
    <dbReference type="NCBI Taxonomy" id="45249"/>
    <lineage>
        <taxon>Eukaryota</taxon>
        <taxon>Viridiplantae</taxon>
        <taxon>Streptophyta</taxon>
        <taxon>Embryophyta</taxon>
        <taxon>Tracheophyta</taxon>
        <taxon>Spermatophyta</taxon>
        <taxon>Magnoliopsida</taxon>
        <taxon>eudicotyledons</taxon>
        <taxon>Gunneridae</taxon>
        <taxon>Pentapetalae</taxon>
        <taxon>rosids</taxon>
        <taxon>malvids</taxon>
        <taxon>Brassicales</taxon>
        <taxon>Brassicaceae</taxon>
        <taxon>Camelineae</taxon>
        <taxon>Arabidopsis</taxon>
    </lineage>
</organism>
<dbReference type="Proteomes" id="UP000694251">
    <property type="component" value="Chromosome 1"/>
</dbReference>
<reference evidence="1 2" key="1">
    <citation type="submission" date="2020-12" db="EMBL/GenBank/DDBJ databases">
        <title>Concerted genomic and epigenomic changes stabilize Arabidopsis allopolyploids.</title>
        <authorList>
            <person name="Chen Z."/>
        </authorList>
    </citation>
    <scope>NUCLEOTIDE SEQUENCE [LARGE SCALE GENOMIC DNA]</scope>
    <source>
        <strain evidence="1">As9502</strain>
        <tissue evidence="1">Leaf</tissue>
    </source>
</reference>
<accession>A0A8T2H9S6</accession>
<proteinExistence type="predicted"/>